<dbReference type="RefSeq" id="WP_394846011.1">
    <property type="nucleotide sequence ID" value="NZ_CP089982.1"/>
</dbReference>
<protein>
    <submittedName>
        <fullName evidence="1">Uncharacterized protein</fullName>
    </submittedName>
</protein>
<organism evidence="1 2">
    <name type="scientific">Pendulispora brunnea</name>
    <dbReference type="NCBI Taxonomy" id="2905690"/>
    <lineage>
        <taxon>Bacteria</taxon>
        <taxon>Pseudomonadati</taxon>
        <taxon>Myxococcota</taxon>
        <taxon>Myxococcia</taxon>
        <taxon>Myxococcales</taxon>
        <taxon>Sorangiineae</taxon>
        <taxon>Pendulisporaceae</taxon>
        <taxon>Pendulispora</taxon>
    </lineage>
</organism>
<dbReference type="EMBL" id="CP089982">
    <property type="protein sequence ID" value="WXA95404.1"/>
    <property type="molecule type" value="Genomic_DNA"/>
</dbReference>
<evidence type="ECO:0000313" key="2">
    <source>
        <dbReference type="Proteomes" id="UP001379533"/>
    </source>
</evidence>
<accession>A0ABZ2KBE6</accession>
<name>A0ABZ2KBE6_9BACT</name>
<proteinExistence type="predicted"/>
<sequence length="45" mass="5090">MKRSATANLEGARIRIFQEAFPAGIRMGEGMLEVERGYQHRLIGK</sequence>
<reference evidence="1 2" key="1">
    <citation type="submission" date="2021-12" db="EMBL/GenBank/DDBJ databases">
        <title>Discovery of the Pendulisporaceae a myxobacterial family with distinct sporulation behavior and unique specialized metabolism.</title>
        <authorList>
            <person name="Garcia R."/>
            <person name="Popoff A."/>
            <person name="Bader C.D."/>
            <person name="Loehr J."/>
            <person name="Walesch S."/>
            <person name="Walt C."/>
            <person name="Boldt J."/>
            <person name="Bunk B."/>
            <person name="Haeckl F.J.F.P.J."/>
            <person name="Gunesch A.P."/>
            <person name="Birkelbach J."/>
            <person name="Nuebel U."/>
            <person name="Pietschmann T."/>
            <person name="Bach T."/>
            <person name="Mueller R."/>
        </authorList>
    </citation>
    <scope>NUCLEOTIDE SEQUENCE [LARGE SCALE GENOMIC DNA]</scope>
    <source>
        <strain evidence="1 2">MSr12523</strain>
    </source>
</reference>
<gene>
    <name evidence="1" type="ORF">LZC95_00930</name>
</gene>
<dbReference type="Proteomes" id="UP001379533">
    <property type="component" value="Chromosome"/>
</dbReference>
<keyword evidence="2" id="KW-1185">Reference proteome</keyword>
<evidence type="ECO:0000313" key="1">
    <source>
        <dbReference type="EMBL" id="WXA95404.1"/>
    </source>
</evidence>